<dbReference type="EMBL" id="BARV01010749">
    <property type="protein sequence ID" value="GAI15815.1"/>
    <property type="molecule type" value="Genomic_DNA"/>
</dbReference>
<protein>
    <recommendedName>
        <fullName evidence="1">Polymerase beta nucleotidyltransferase domain-containing protein</fullName>
    </recommendedName>
</protein>
<reference evidence="2" key="1">
    <citation type="journal article" date="2014" name="Front. Microbiol.">
        <title>High frequency of phylogenetically diverse reductive dehalogenase-homologous genes in deep subseafloor sedimentary metagenomes.</title>
        <authorList>
            <person name="Kawai M."/>
            <person name="Futagami T."/>
            <person name="Toyoda A."/>
            <person name="Takaki Y."/>
            <person name="Nishi S."/>
            <person name="Hori S."/>
            <person name="Arai W."/>
            <person name="Tsubouchi T."/>
            <person name="Morono Y."/>
            <person name="Uchiyama I."/>
            <person name="Ito T."/>
            <person name="Fujiyama A."/>
            <person name="Inagaki F."/>
            <person name="Takami H."/>
        </authorList>
    </citation>
    <scope>NUCLEOTIDE SEQUENCE</scope>
    <source>
        <strain evidence="2">Expedition CK06-06</strain>
    </source>
</reference>
<dbReference type="NCBIfam" id="NF047752">
    <property type="entry name" value="MntA_antitoxin"/>
    <property type="match status" value="1"/>
</dbReference>
<gene>
    <name evidence="2" type="ORF">S06H3_20689</name>
</gene>
<accession>X1MM86</accession>
<dbReference type="InterPro" id="IPR041633">
    <property type="entry name" value="Polbeta"/>
</dbReference>
<dbReference type="InterPro" id="IPR052930">
    <property type="entry name" value="TA_antitoxin_MntA"/>
</dbReference>
<dbReference type="PANTHER" id="PTHR43852:SF3">
    <property type="entry name" value="NUCLEOTIDYLTRANSFERASE"/>
    <property type="match status" value="1"/>
</dbReference>
<dbReference type="PANTHER" id="PTHR43852">
    <property type="entry name" value="NUCLEOTIDYLTRANSFERASE"/>
    <property type="match status" value="1"/>
</dbReference>
<organism evidence="2">
    <name type="scientific">marine sediment metagenome</name>
    <dbReference type="NCBI Taxonomy" id="412755"/>
    <lineage>
        <taxon>unclassified sequences</taxon>
        <taxon>metagenomes</taxon>
        <taxon>ecological metagenomes</taxon>
    </lineage>
</organism>
<evidence type="ECO:0000259" key="1">
    <source>
        <dbReference type="Pfam" id="PF18765"/>
    </source>
</evidence>
<comment type="caution">
    <text evidence="2">The sequence shown here is derived from an EMBL/GenBank/DDBJ whole genome shotgun (WGS) entry which is preliminary data.</text>
</comment>
<dbReference type="AlphaFoldDB" id="X1MM86"/>
<dbReference type="CDD" id="cd05403">
    <property type="entry name" value="NT_KNTase_like"/>
    <property type="match status" value="1"/>
</dbReference>
<feature type="domain" description="Polymerase beta nucleotidyltransferase" evidence="1">
    <location>
        <begin position="14"/>
        <end position="110"/>
    </location>
</feature>
<feature type="non-terminal residue" evidence="2">
    <location>
        <position position="1"/>
    </location>
</feature>
<proteinExistence type="predicted"/>
<evidence type="ECO:0000313" key="2">
    <source>
        <dbReference type="EMBL" id="GAI15815.1"/>
    </source>
</evidence>
<sequence length="134" mass="15768">LNVSQPDLGKIKLLQEYFEREAEVLMAFLFGSQAKSLARDSSDWDIGVYFKPKEYLELEKEGDYPNENKIWSDLVDMLKTDVDFLVLNRARPSLVFSVMNSGFPLVIKDRKLYLRLLCKTSYEAIDFWEFVYDF</sequence>
<dbReference type="SUPFAM" id="SSF81301">
    <property type="entry name" value="Nucleotidyltransferase"/>
    <property type="match status" value="1"/>
</dbReference>
<dbReference type="Gene3D" id="3.30.460.10">
    <property type="entry name" value="Beta Polymerase, domain 2"/>
    <property type="match status" value="1"/>
</dbReference>
<name>X1MM86_9ZZZZ</name>
<dbReference type="Pfam" id="PF18765">
    <property type="entry name" value="Polbeta"/>
    <property type="match status" value="1"/>
</dbReference>
<dbReference type="InterPro" id="IPR043519">
    <property type="entry name" value="NT_sf"/>
</dbReference>